<feature type="transmembrane region" description="Helical" evidence="7">
    <location>
        <begin position="80"/>
        <end position="98"/>
    </location>
</feature>
<dbReference type="PANTHER" id="PTHR31566">
    <property type="entry name" value="CYTOCHROME C BIOGENESIS PROTEIN CCS1, CHLOROPLASTIC"/>
    <property type="match status" value="1"/>
</dbReference>
<keyword evidence="5 7" id="KW-0472">Membrane</keyword>
<accession>A0A4P8ISL1</accession>
<protein>
    <submittedName>
        <fullName evidence="9">Cytochrome c biogenesis protein ResB</fullName>
    </submittedName>
</protein>
<dbReference type="InterPro" id="IPR007816">
    <property type="entry name" value="ResB-like_domain"/>
</dbReference>
<comment type="subcellular location">
    <subcellularLocation>
        <location evidence="1">Membrane</location>
        <topology evidence="1">Multi-pass membrane protein</topology>
    </subcellularLocation>
</comment>
<feature type="region of interest" description="Disordered" evidence="6">
    <location>
        <begin position="718"/>
        <end position="753"/>
    </location>
</feature>
<dbReference type="OrthoDB" id="9770923at2"/>
<evidence type="ECO:0000256" key="2">
    <source>
        <dbReference type="ARBA" id="ARBA00022692"/>
    </source>
</evidence>
<dbReference type="PANTHER" id="PTHR31566:SF0">
    <property type="entry name" value="CYTOCHROME C BIOGENESIS PROTEIN CCS1, CHLOROPLASTIC"/>
    <property type="match status" value="1"/>
</dbReference>
<keyword evidence="3" id="KW-0201">Cytochrome c-type biogenesis</keyword>
<sequence>MSVTTSGYELKSGQRAVKSAVELLSSMRFAIALLVILSIASIIGTVLTQDDPYPNYVNQFGPFWADIFRSLSLYTVYSSWWFMLILGFLIVSISLCVLRNAPKMIADMKSWKDKVREGSLRAFHHKAEFGVHGTRANTAATLGTLSGKLGYKFVTRESDGATLIAAKRGAMTRIGYIFAHLAIVIICIGGLLDSNLPIKLQMWLFNKTPVDTSAVISEITPNHRLSSSNPTFRGYAWVPEGQHVSTAILNQPNGSLIQDLPFSIQLNKFIVDYYSTGMPKLFASDIVVIDHKTGKEIPARVEVNKPFEYDGVSIYQSSFQDGGSQMTMTAWPMVGDNAKTYPFGGAIGASAPLGASMAAIPGTAGETVEFSDFRAINVENVTDANGSNDVRGVAHKTLAEELDQRLGSGAKTQNPLTLHNVGPSVQYKIRGTDGQAREFNNYMLPVDVNGERMFLAGMRTTPNDPFRYLRIPADSGGTLKEWMQLRAALANPALRAQAAQRFAERSVTDQNAALRDHLQDSALRVLTLFAGADIGIGNGADGHPLGGYQAVATFIDRSVPKDEQQKAASLLLRMLEGSTWDLWQIAREQAGEPDMKPDADAIRFVQSSINALSDSFLYGSPVFLQLDSYKQVQASVFQLTRAPGKKVVYLGSLLLVLGIFSMFYVRERRLWFWLKDTATGTSVVMAMSTARKTLDFEKEFARTRDAVGATLGVAATEAAANSATNSTVEPSRDASAPHDRSAPPSSGSQNSTR</sequence>
<feature type="domain" description="ResB-like" evidence="8">
    <location>
        <begin position="27"/>
        <end position="701"/>
    </location>
</feature>
<evidence type="ECO:0000313" key="9">
    <source>
        <dbReference type="EMBL" id="QCP51241.1"/>
    </source>
</evidence>
<dbReference type="GO" id="GO:0016020">
    <property type="term" value="C:membrane"/>
    <property type="evidence" value="ECO:0007669"/>
    <property type="project" value="UniProtKB-SubCell"/>
</dbReference>
<evidence type="ECO:0000259" key="8">
    <source>
        <dbReference type="Pfam" id="PF05140"/>
    </source>
</evidence>
<dbReference type="InterPro" id="IPR023494">
    <property type="entry name" value="Cyt_c_bgen_Ccs1/CcsB/ResB"/>
</dbReference>
<dbReference type="Proteomes" id="UP000298656">
    <property type="component" value="Chromosome 1"/>
</dbReference>
<keyword evidence="4 7" id="KW-1133">Transmembrane helix</keyword>
<proteinExistence type="predicted"/>
<keyword evidence="10" id="KW-1185">Reference proteome</keyword>
<gene>
    <name evidence="9" type="ORF">FAZ95_20025</name>
</gene>
<dbReference type="Pfam" id="PF05140">
    <property type="entry name" value="ResB"/>
    <property type="match status" value="1"/>
</dbReference>
<evidence type="ECO:0000256" key="6">
    <source>
        <dbReference type="SAM" id="MobiDB-lite"/>
    </source>
</evidence>
<feature type="compositionally biased region" description="Polar residues" evidence="6">
    <location>
        <begin position="743"/>
        <end position="753"/>
    </location>
</feature>
<keyword evidence="2 7" id="KW-0812">Transmembrane</keyword>
<feature type="compositionally biased region" description="Basic and acidic residues" evidence="6">
    <location>
        <begin position="730"/>
        <end position="741"/>
    </location>
</feature>
<feature type="compositionally biased region" description="Low complexity" evidence="6">
    <location>
        <begin position="718"/>
        <end position="729"/>
    </location>
</feature>
<organism evidence="9 10">
    <name type="scientific">Trinickia violacea</name>
    <dbReference type="NCBI Taxonomy" id="2571746"/>
    <lineage>
        <taxon>Bacteria</taxon>
        <taxon>Pseudomonadati</taxon>
        <taxon>Pseudomonadota</taxon>
        <taxon>Betaproteobacteria</taxon>
        <taxon>Burkholderiales</taxon>
        <taxon>Burkholderiaceae</taxon>
        <taxon>Trinickia</taxon>
    </lineage>
</organism>
<name>A0A4P8ISL1_9BURK</name>
<evidence type="ECO:0000256" key="1">
    <source>
        <dbReference type="ARBA" id="ARBA00004141"/>
    </source>
</evidence>
<evidence type="ECO:0000256" key="7">
    <source>
        <dbReference type="SAM" id="Phobius"/>
    </source>
</evidence>
<dbReference type="GO" id="GO:0017004">
    <property type="term" value="P:cytochrome complex assembly"/>
    <property type="evidence" value="ECO:0007669"/>
    <property type="project" value="UniProtKB-KW"/>
</dbReference>
<dbReference type="RefSeq" id="WP_137334046.1">
    <property type="nucleotide sequence ID" value="NZ_CP040077.1"/>
</dbReference>
<feature type="transmembrane region" description="Helical" evidence="7">
    <location>
        <begin position="647"/>
        <end position="665"/>
    </location>
</feature>
<evidence type="ECO:0000313" key="10">
    <source>
        <dbReference type="Proteomes" id="UP000298656"/>
    </source>
</evidence>
<dbReference type="KEGG" id="tvl:FAZ95_20025"/>
<dbReference type="EMBL" id="CP040077">
    <property type="protein sequence ID" value="QCP51241.1"/>
    <property type="molecule type" value="Genomic_DNA"/>
</dbReference>
<evidence type="ECO:0000256" key="4">
    <source>
        <dbReference type="ARBA" id="ARBA00022989"/>
    </source>
</evidence>
<feature type="transmembrane region" description="Helical" evidence="7">
    <location>
        <begin position="174"/>
        <end position="192"/>
    </location>
</feature>
<dbReference type="AlphaFoldDB" id="A0A4P8ISL1"/>
<evidence type="ECO:0000256" key="5">
    <source>
        <dbReference type="ARBA" id="ARBA00023136"/>
    </source>
</evidence>
<evidence type="ECO:0000256" key="3">
    <source>
        <dbReference type="ARBA" id="ARBA00022748"/>
    </source>
</evidence>
<reference evidence="9 10" key="1">
    <citation type="submission" date="2019-05" db="EMBL/GenBank/DDBJ databases">
        <title>Burkholderia sp. DHOD12, isolated from subtropical forest soil.</title>
        <authorList>
            <person name="Gao Z.-H."/>
            <person name="Qiu L.-H."/>
        </authorList>
    </citation>
    <scope>NUCLEOTIDE SEQUENCE [LARGE SCALE GENOMIC DNA]</scope>
    <source>
        <strain evidence="9 10">DHOD12</strain>
    </source>
</reference>
<feature type="transmembrane region" description="Helical" evidence="7">
    <location>
        <begin position="29"/>
        <end position="47"/>
    </location>
</feature>